<feature type="transmembrane region" description="Helical" evidence="4">
    <location>
        <begin position="345"/>
        <end position="366"/>
    </location>
</feature>
<evidence type="ECO:0000256" key="3">
    <source>
        <dbReference type="ARBA" id="ARBA00022679"/>
    </source>
</evidence>
<dbReference type="Pfam" id="PF00535">
    <property type="entry name" value="Glycos_transf_2"/>
    <property type="match status" value="1"/>
</dbReference>
<keyword evidence="3 6" id="KW-0808">Transferase</keyword>
<dbReference type="PANTHER" id="PTHR43630">
    <property type="entry name" value="POLY-BETA-1,6-N-ACETYL-D-GLUCOSAMINE SYNTHASE"/>
    <property type="match status" value="1"/>
</dbReference>
<organism evidence="6">
    <name type="scientific">uncultured Thermoleophilia bacterium</name>
    <dbReference type="NCBI Taxonomy" id="1497501"/>
    <lineage>
        <taxon>Bacteria</taxon>
        <taxon>Bacillati</taxon>
        <taxon>Actinomycetota</taxon>
        <taxon>Thermoleophilia</taxon>
        <taxon>environmental samples</taxon>
    </lineage>
</organism>
<proteinExistence type="inferred from homology"/>
<dbReference type="SUPFAM" id="SSF53448">
    <property type="entry name" value="Nucleotide-diphospho-sugar transferases"/>
    <property type="match status" value="1"/>
</dbReference>
<keyword evidence="2" id="KW-0328">Glycosyltransferase</keyword>
<dbReference type="InterPro" id="IPR001173">
    <property type="entry name" value="Glyco_trans_2-like"/>
</dbReference>
<evidence type="ECO:0000313" key="6">
    <source>
        <dbReference type="EMBL" id="CAA9532426.1"/>
    </source>
</evidence>
<dbReference type="EMBL" id="CADCWC010000177">
    <property type="protein sequence ID" value="CAA9532426.1"/>
    <property type="molecule type" value="Genomic_DNA"/>
</dbReference>
<dbReference type="GO" id="GO:0016757">
    <property type="term" value="F:glycosyltransferase activity"/>
    <property type="evidence" value="ECO:0007669"/>
    <property type="project" value="UniProtKB-KW"/>
</dbReference>
<dbReference type="Gene3D" id="3.90.550.10">
    <property type="entry name" value="Spore Coat Polysaccharide Biosynthesis Protein SpsA, Chain A"/>
    <property type="match status" value="1"/>
</dbReference>
<comment type="similarity">
    <text evidence="1">Belongs to the glycosyltransferase 2 family.</text>
</comment>
<sequence>MRSVAEQLLTGLGWLTLTYFTVLNVIYVAFLAIAGRSLVQHQRSRSYAATDEMLASPLIPPVSVLLPAHDEQEGIVPAVRSLLALRYPTFEVVVVSDGSTDATFARLTEAFDLVPVRKAMRGALPCAAVRGTYVSRRHPDLWVVDKDNGGKADALNCGLNAARHPYVCAVDADTILEEDALLRVAKPVVDDPGLVVATGGIVRIANGCTIDHGRVVDVRLPRNPLAALQVVEYFRAFLVGRVGWSRLGSLLIISGAFGLFRRDLVEAVGGYAVDTVGEDVELVVRLHRYLRERGEDYRIEFVPDPVCWTEAPETLRVLSRQRRRWQRGLIETLWRHRDVSGRPRYGVLGLLACPYFLLFELLGPVIEVLGYFAVPLGWSLGTLSGSFLVAFLTMAVVLGVFLSISALALEELSFRRHPRGTDVLRLFVLAVLENVGYRQLISLMRVMAFVDVARRRSDWGVMHRRGLGDLAARPLPDAPASHP</sequence>
<dbReference type="AlphaFoldDB" id="A0A6J4TU07"/>
<dbReference type="Pfam" id="PF13641">
    <property type="entry name" value="Glyco_tranf_2_3"/>
    <property type="match status" value="1"/>
</dbReference>
<keyword evidence="4" id="KW-0472">Membrane</keyword>
<dbReference type="PANTHER" id="PTHR43630:SF1">
    <property type="entry name" value="POLY-BETA-1,6-N-ACETYL-D-GLUCOSAMINE SYNTHASE"/>
    <property type="match status" value="1"/>
</dbReference>
<name>A0A6J4TU07_9ACTN</name>
<keyword evidence="4" id="KW-1133">Transmembrane helix</keyword>
<reference evidence="6" key="1">
    <citation type="submission" date="2020-02" db="EMBL/GenBank/DDBJ databases">
        <authorList>
            <person name="Meier V. D."/>
        </authorList>
    </citation>
    <scope>NUCLEOTIDE SEQUENCE</scope>
    <source>
        <strain evidence="6">AVDCRST_MAG79</strain>
    </source>
</reference>
<feature type="transmembrane region" description="Helical" evidence="4">
    <location>
        <begin position="386"/>
        <end position="409"/>
    </location>
</feature>
<gene>
    <name evidence="6" type="ORF">AVDCRST_MAG79-1043</name>
</gene>
<accession>A0A6J4TU07</accession>
<keyword evidence="4" id="KW-0812">Transmembrane</keyword>
<dbReference type="CDD" id="cd06423">
    <property type="entry name" value="CESA_like"/>
    <property type="match status" value="1"/>
</dbReference>
<feature type="domain" description="Glycosyltransferase 2-like" evidence="5">
    <location>
        <begin position="63"/>
        <end position="110"/>
    </location>
</feature>
<evidence type="ECO:0000259" key="5">
    <source>
        <dbReference type="Pfam" id="PF00535"/>
    </source>
</evidence>
<evidence type="ECO:0000256" key="4">
    <source>
        <dbReference type="SAM" id="Phobius"/>
    </source>
</evidence>
<dbReference type="InterPro" id="IPR029044">
    <property type="entry name" value="Nucleotide-diphossugar_trans"/>
</dbReference>
<evidence type="ECO:0000256" key="2">
    <source>
        <dbReference type="ARBA" id="ARBA00022676"/>
    </source>
</evidence>
<evidence type="ECO:0000256" key="1">
    <source>
        <dbReference type="ARBA" id="ARBA00006739"/>
    </source>
</evidence>
<feature type="transmembrane region" description="Helical" evidence="4">
    <location>
        <begin position="12"/>
        <end position="35"/>
    </location>
</feature>
<protein>
    <submittedName>
        <fullName evidence="6">Glycosyl transferase, group 2 family</fullName>
    </submittedName>
</protein>